<evidence type="ECO:0000256" key="4">
    <source>
        <dbReference type="ARBA" id="ARBA00022989"/>
    </source>
</evidence>
<dbReference type="Pfam" id="PF00482">
    <property type="entry name" value="T2SSF"/>
    <property type="match status" value="1"/>
</dbReference>
<dbReference type="RefSeq" id="WP_344993095.1">
    <property type="nucleotide sequence ID" value="NZ_BAABFR010000016.1"/>
</dbReference>
<feature type="signal peptide" evidence="7">
    <location>
        <begin position="1"/>
        <end position="22"/>
    </location>
</feature>
<gene>
    <name evidence="9" type="ORF">GCM10023147_14800</name>
</gene>
<evidence type="ECO:0000313" key="9">
    <source>
        <dbReference type="EMBL" id="GAA4388825.1"/>
    </source>
</evidence>
<comment type="subcellular location">
    <subcellularLocation>
        <location evidence="1">Cell membrane</location>
        <topology evidence="1">Multi-pass membrane protein</topology>
    </subcellularLocation>
</comment>
<proteinExistence type="predicted"/>
<dbReference type="InterPro" id="IPR018076">
    <property type="entry name" value="T2SS_GspF_dom"/>
</dbReference>
<feature type="transmembrane region" description="Helical" evidence="6">
    <location>
        <begin position="177"/>
        <end position="198"/>
    </location>
</feature>
<keyword evidence="3 6" id="KW-0812">Transmembrane</keyword>
<evidence type="ECO:0000256" key="3">
    <source>
        <dbReference type="ARBA" id="ARBA00022692"/>
    </source>
</evidence>
<dbReference type="EMBL" id="BAABFR010000016">
    <property type="protein sequence ID" value="GAA4388825.1"/>
    <property type="molecule type" value="Genomic_DNA"/>
</dbReference>
<keyword evidence="10" id="KW-1185">Reference proteome</keyword>
<accession>A0ABP8JCU0</accession>
<feature type="chain" id="PRO_5045825316" description="Type II secretion system protein GspF domain-containing protein" evidence="7">
    <location>
        <begin position="23"/>
        <end position="203"/>
    </location>
</feature>
<evidence type="ECO:0000256" key="2">
    <source>
        <dbReference type="ARBA" id="ARBA00022475"/>
    </source>
</evidence>
<keyword evidence="7" id="KW-0732">Signal</keyword>
<feature type="domain" description="Type II secretion system protein GspF" evidence="8">
    <location>
        <begin position="64"/>
        <end position="183"/>
    </location>
</feature>
<sequence length="203" mass="20412">MTGPAGALVLLAAALLATPCGAAHRLGVIGRPGHSPRRQRSGRRPRWWPRRTPDIDSFAAAAAYDLFGVCLRAGMPVADAARVVAGSAPEALGKQLIRSAELLALGGDVEAAWRTESTDPAVVALSRLLVRAARAGASPSGGLADLAAERRAAAEDGAVAAGERAAVSVSGPLGLCFLPAFVCLGIVPVVMGLAGKVLGGGLL</sequence>
<dbReference type="PANTHER" id="PTHR35007:SF3">
    <property type="entry name" value="POSSIBLE CONSERVED ALANINE RICH MEMBRANE PROTEIN"/>
    <property type="match status" value="1"/>
</dbReference>
<evidence type="ECO:0000259" key="8">
    <source>
        <dbReference type="Pfam" id="PF00482"/>
    </source>
</evidence>
<dbReference type="Proteomes" id="UP001500635">
    <property type="component" value="Unassembled WGS sequence"/>
</dbReference>
<keyword evidence="2" id="KW-1003">Cell membrane</keyword>
<evidence type="ECO:0000256" key="7">
    <source>
        <dbReference type="SAM" id="SignalP"/>
    </source>
</evidence>
<keyword evidence="4 6" id="KW-1133">Transmembrane helix</keyword>
<dbReference type="PANTHER" id="PTHR35007">
    <property type="entry name" value="INTEGRAL MEMBRANE PROTEIN-RELATED"/>
    <property type="match status" value="1"/>
</dbReference>
<evidence type="ECO:0000256" key="6">
    <source>
        <dbReference type="SAM" id="Phobius"/>
    </source>
</evidence>
<name>A0ABP8JCU0_9ACTN</name>
<comment type="caution">
    <text evidence="9">The sequence shown here is derived from an EMBL/GenBank/DDBJ whole genome shotgun (WGS) entry which is preliminary data.</text>
</comment>
<evidence type="ECO:0000313" key="10">
    <source>
        <dbReference type="Proteomes" id="UP001500635"/>
    </source>
</evidence>
<evidence type="ECO:0000256" key="5">
    <source>
        <dbReference type="ARBA" id="ARBA00023136"/>
    </source>
</evidence>
<protein>
    <recommendedName>
        <fullName evidence="8">Type II secretion system protein GspF domain-containing protein</fullName>
    </recommendedName>
</protein>
<keyword evidence="5 6" id="KW-0472">Membrane</keyword>
<reference evidence="10" key="1">
    <citation type="journal article" date="2019" name="Int. J. Syst. Evol. Microbiol.">
        <title>The Global Catalogue of Microorganisms (GCM) 10K type strain sequencing project: providing services to taxonomists for standard genome sequencing and annotation.</title>
        <authorList>
            <consortium name="The Broad Institute Genomics Platform"/>
            <consortium name="The Broad Institute Genome Sequencing Center for Infectious Disease"/>
            <person name="Wu L."/>
            <person name="Ma J."/>
        </authorList>
    </citation>
    <scope>NUCLEOTIDE SEQUENCE [LARGE SCALE GENOMIC DNA]</scope>
    <source>
        <strain evidence="10">JCM 17688</strain>
    </source>
</reference>
<organism evidence="9 10">
    <name type="scientific">Tsukamurella soli</name>
    <dbReference type="NCBI Taxonomy" id="644556"/>
    <lineage>
        <taxon>Bacteria</taxon>
        <taxon>Bacillati</taxon>
        <taxon>Actinomycetota</taxon>
        <taxon>Actinomycetes</taxon>
        <taxon>Mycobacteriales</taxon>
        <taxon>Tsukamurellaceae</taxon>
        <taxon>Tsukamurella</taxon>
    </lineage>
</organism>
<evidence type="ECO:0000256" key="1">
    <source>
        <dbReference type="ARBA" id="ARBA00004651"/>
    </source>
</evidence>